<dbReference type="Pfam" id="PF02811">
    <property type="entry name" value="PHP"/>
    <property type="match status" value="1"/>
</dbReference>
<dbReference type="GO" id="GO:0004401">
    <property type="term" value="F:histidinol-phosphatase activity"/>
    <property type="evidence" value="ECO:0007669"/>
    <property type="project" value="UniProtKB-EC"/>
</dbReference>
<dbReference type="OrthoDB" id="9968at2157"/>
<dbReference type="InterPro" id="IPR004013">
    <property type="entry name" value="PHP_dom"/>
</dbReference>
<name>A0A7D5P4X4_9EURY</name>
<dbReference type="GeneID" id="56081806"/>
<evidence type="ECO:0000256" key="5">
    <source>
        <dbReference type="ARBA" id="ARBA00022801"/>
    </source>
</evidence>
<dbReference type="SUPFAM" id="SSF89550">
    <property type="entry name" value="PHP domain-like"/>
    <property type="match status" value="1"/>
</dbReference>
<dbReference type="GO" id="GO:0005737">
    <property type="term" value="C:cytoplasm"/>
    <property type="evidence" value="ECO:0007669"/>
    <property type="project" value="TreeGrafter"/>
</dbReference>
<organism evidence="9 10">
    <name type="scientific">Halosimplex pelagicum</name>
    <dbReference type="NCBI Taxonomy" id="869886"/>
    <lineage>
        <taxon>Archaea</taxon>
        <taxon>Methanobacteriati</taxon>
        <taxon>Methanobacteriota</taxon>
        <taxon>Stenosarchaea group</taxon>
        <taxon>Halobacteria</taxon>
        <taxon>Halobacteriales</taxon>
        <taxon>Haloarculaceae</taxon>
        <taxon>Halosimplex</taxon>
    </lineage>
</organism>
<dbReference type="InterPro" id="IPR010140">
    <property type="entry name" value="Histidinol_P_phosphatase_HisJ"/>
</dbReference>
<evidence type="ECO:0000313" key="9">
    <source>
        <dbReference type="EMBL" id="QLH80926.1"/>
    </source>
</evidence>
<evidence type="ECO:0000256" key="6">
    <source>
        <dbReference type="ARBA" id="ARBA00023102"/>
    </source>
</evidence>
<dbReference type="AlphaFoldDB" id="A0A7D5P4X4"/>
<evidence type="ECO:0000256" key="7">
    <source>
        <dbReference type="ARBA" id="ARBA00049158"/>
    </source>
</evidence>
<evidence type="ECO:0000256" key="4">
    <source>
        <dbReference type="ARBA" id="ARBA00022605"/>
    </source>
</evidence>
<keyword evidence="4" id="KW-0028">Amino-acid biosynthesis</keyword>
<accession>A0A7D5P4X4</accession>
<feature type="domain" description="PHP" evidence="8">
    <location>
        <begin position="4"/>
        <end position="178"/>
    </location>
</feature>
<evidence type="ECO:0000259" key="8">
    <source>
        <dbReference type="Pfam" id="PF02811"/>
    </source>
</evidence>
<proteinExistence type="inferred from homology"/>
<comment type="similarity">
    <text evidence="2">Belongs to the PHP hydrolase family. HisK subfamily.</text>
</comment>
<keyword evidence="5" id="KW-0378">Hydrolase</keyword>
<comment type="catalytic activity">
    <reaction evidence="7">
        <text>L-histidinol phosphate + H2O = L-histidinol + phosphate</text>
        <dbReference type="Rhea" id="RHEA:14465"/>
        <dbReference type="ChEBI" id="CHEBI:15377"/>
        <dbReference type="ChEBI" id="CHEBI:43474"/>
        <dbReference type="ChEBI" id="CHEBI:57699"/>
        <dbReference type="ChEBI" id="CHEBI:57980"/>
        <dbReference type="EC" id="3.1.3.15"/>
    </reaction>
</comment>
<evidence type="ECO:0000256" key="3">
    <source>
        <dbReference type="ARBA" id="ARBA00013085"/>
    </source>
</evidence>
<keyword evidence="10" id="KW-1185">Reference proteome</keyword>
<gene>
    <name evidence="9" type="ORF">HZS54_04415</name>
</gene>
<dbReference type="KEGG" id="hpel:HZS54_04415"/>
<evidence type="ECO:0000313" key="10">
    <source>
        <dbReference type="Proteomes" id="UP000509346"/>
    </source>
</evidence>
<dbReference type="Gene3D" id="3.20.20.140">
    <property type="entry name" value="Metal-dependent hydrolases"/>
    <property type="match status" value="1"/>
</dbReference>
<dbReference type="EC" id="3.1.3.15" evidence="3"/>
<reference evidence="9 10" key="1">
    <citation type="submission" date="2020-07" db="EMBL/GenBank/DDBJ databases">
        <title>Halosimplex litoreum sp. nov. and Halosimplex rubrum sp. nov., isolated from different salt environments.</title>
        <authorList>
            <person name="Cui H."/>
        </authorList>
    </citation>
    <scope>NUCLEOTIDE SEQUENCE [LARGE SCALE GENOMIC DNA]</scope>
    <source>
        <strain evidence="9 10">R2</strain>
    </source>
</reference>
<dbReference type="EMBL" id="CP058909">
    <property type="protein sequence ID" value="QLH80926.1"/>
    <property type="molecule type" value="Genomic_DNA"/>
</dbReference>
<keyword evidence="6" id="KW-0368">Histidine biosynthesis</keyword>
<dbReference type="Proteomes" id="UP000509346">
    <property type="component" value="Chromosome"/>
</dbReference>
<dbReference type="PANTHER" id="PTHR21039">
    <property type="entry name" value="HISTIDINOL PHOSPHATASE-RELATED"/>
    <property type="match status" value="1"/>
</dbReference>
<protein>
    <recommendedName>
        <fullName evidence="3">histidinol-phosphatase</fullName>
        <ecNumber evidence="3">3.1.3.15</ecNumber>
    </recommendedName>
</protein>
<dbReference type="RefSeq" id="WP_179920742.1">
    <property type="nucleotide sequence ID" value="NZ_CP058909.1"/>
</dbReference>
<comment type="pathway">
    <text evidence="1">Amino-acid biosynthesis; L-histidine biosynthesis; L-histidine from 5-phospho-alpha-D-ribose 1-diphosphate: step 8/9.</text>
</comment>
<evidence type="ECO:0000256" key="1">
    <source>
        <dbReference type="ARBA" id="ARBA00004970"/>
    </source>
</evidence>
<dbReference type="GO" id="GO:0000105">
    <property type="term" value="P:L-histidine biosynthetic process"/>
    <property type="evidence" value="ECO:0007669"/>
    <property type="project" value="UniProtKB-UniPathway"/>
</dbReference>
<dbReference type="UniPathway" id="UPA00031">
    <property type="reaction ID" value="UER00013"/>
</dbReference>
<evidence type="ECO:0000256" key="2">
    <source>
        <dbReference type="ARBA" id="ARBA00009152"/>
    </source>
</evidence>
<dbReference type="PANTHER" id="PTHR21039:SF0">
    <property type="entry name" value="HISTIDINOL-PHOSPHATASE"/>
    <property type="match status" value="1"/>
</dbReference>
<dbReference type="InterPro" id="IPR016195">
    <property type="entry name" value="Pol/histidinol_Pase-like"/>
</dbReference>
<sequence>MHADLHAHTTYSDGSPLPEMCRAAETVGLDAVGFTDHCIVVDDEFGRRERYHLVETYERRREAIERFRPRTDLTVWDAAEVSYVADAEAETADFLDAAGFDYTIGSVHFAGEYDYTTASQYADASEAERRAAVERYFDAVVAAVDSELFDVLGHLDLPERMAALRGHARRSDYERVAAALSDSATVPEINAGRVHGSLGRVHPNPAMLDAFREHGVGFVLGTDSHSPREIERRVPALREVVETHDVPLAEFEPSAAVVR</sequence>